<organism evidence="1 2">
    <name type="scientific">Ficus carica</name>
    <name type="common">Common fig</name>
    <dbReference type="NCBI Taxonomy" id="3494"/>
    <lineage>
        <taxon>Eukaryota</taxon>
        <taxon>Viridiplantae</taxon>
        <taxon>Streptophyta</taxon>
        <taxon>Embryophyta</taxon>
        <taxon>Tracheophyta</taxon>
        <taxon>Spermatophyta</taxon>
        <taxon>Magnoliopsida</taxon>
        <taxon>eudicotyledons</taxon>
        <taxon>Gunneridae</taxon>
        <taxon>Pentapetalae</taxon>
        <taxon>rosids</taxon>
        <taxon>fabids</taxon>
        <taxon>Rosales</taxon>
        <taxon>Moraceae</taxon>
        <taxon>Ficeae</taxon>
        <taxon>Ficus</taxon>
    </lineage>
</organism>
<sequence>MDRACLLNDFAFEILSEATVSGRHFLIVDAIIAMAKIEVVIIVGGRRVHVIESVIGGSNGRGGGGGALFGIHRGIGRVGERGGGGGERTFFKC</sequence>
<comment type="caution">
    <text evidence="1">The sequence shown here is derived from an EMBL/GenBank/DDBJ whole genome shotgun (WGS) entry which is preliminary data.</text>
</comment>
<gene>
    <name evidence="1" type="ORF">TIFTF001_041186</name>
</gene>
<dbReference type="EMBL" id="BTGU01001739">
    <property type="protein sequence ID" value="GMN28529.1"/>
    <property type="molecule type" value="Genomic_DNA"/>
</dbReference>
<name>A0AA87Z2C4_FICCA</name>
<evidence type="ECO:0000313" key="2">
    <source>
        <dbReference type="Proteomes" id="UP001187192"/>
    </source>
</evidence>
<accession>A0AA87Z2C4</accession>
<protein>
    <submittedName>
        <fullName evidence="1">Uncharacterized protein</fullName>
    </submittedName>
</protein>
<dbReference type="AlphaFoldDB" id="A0AA87Z2C4"/>
<dbReference type="Proteomes" id="UP001187192">
    <property type="component" value="Unassembled WGS sequence"/>
</dbReference>
<keyword evidence="2" id="KW-1185">Reference proteome</keyword>
<dbReference type="Gramene" id="FCD_00020121-RA">
    <property type="protein sequence ID" value="FCD_00020121-RA:cds"/>
    <property type="gene ID" value="FCD_00020121"/>
</dbReference>
<evidence type="ECO:0000313" key="1">
    <source>
        <dbReference type="EMBL" id="GMN28529.1"/>
    </source>
</evidence>
<proteinExistence type="predicted"/>
<reference evidence="1" key="1">
    <citation type="submission" date="2023-07" db="EMBL/GenBank/DDBJ databases">
        <title>draft genome sequence of fig (Ficus carica).</title>
        <authorList>
            <person name="Takahashi T."/>
            <person name="Nishimura K."/>
        </authorList>
    </citation>
    <scope>NUCLEOTIDE SEQUENCE</scope>
</reference>